<organism evidence="2 3">
    <name type="scientific">Ureibacillus aquaedulcis</name>
    <dbReference type="NCBI Taxonomy" id="3058421"/>
    <lineage>
        <taxon>Bacteria</taxon>
        <taxon>Bacillati</taxon>
        <taxon>Bacillota</taxon>
        <taxon>Bacilli</taxon>
        <taxon>Bacillales</taxon>
        <taxon>Caryophanaceae</taxon>
        <taxon>Ureibacillus</taxon>
    </lineage>
</organism>
<keyword evidence="3" id="KW-1185">Reference proteome</keyword>
<dbReference type="Proteomes" id="UP001172743">
    <property type="component" value="Unassembled WGS sequence"/>
</dbReference>
<dbReference type="RefSeq" id="WP_301137231.1">
    <property type="nucleotide sequence ID" value="NZ_JAUHTQ010000003.1"/>
</dbReference>
<comment type="caution">
    <text evidence="2">The sequence shown here is derived from an EMBL/GenBank/DDBJ whole genome shotgun (WGS) entry which is preliminary data.</text>
</comment>
<evidence type="ECO:0000256" key="1">
    <source>
        <dbReference type="SAM" id="MobiDB-lite"/>
    </source>
</evidence>
<reference evidence="2" key="1">
    <citation type="submission" date="2023-07" db="EMBL/GenBank/DDBJ databases">
        <title>Ureibacillus sp. isolated from freshwater well.</title>
        <authorList>
            <person name="Kirdat K."/>
            <person name="Bhatt A."/>
            <person name="Teware R."/>
            <person name="Bhavsar Y."/>
            <person name="Yadav A."/>
        </authorList>
    </citation>
    <scope>NUCLEOTIDE SEQUENCE</scope>
    <source>
        <strain evidence="2">BA0131</strain>
    </source>
</reference>
<feature type="compositionally biased region" description="Polar residues" evidence="1">
    <location>
        <begin position="1"/>
        <end position="16"/>
    </location>
</feature>
<sequence>MDKNKTSVPQLDTNLKNYPEANDNEKRLNIKETIAKNKEIIEKNREMLRKYQITNPLKWLLY</sequence>
<gene>
    <name evidence="2" type="ORF">QYB95_05410</name>
</gene>
<feature type="region of interest" description="Disordered" evidence="1">
    <location>
        <begin position="1"/>
        <end position="24"/>
    </location>
</feature>
<evidence type="ECO:0000313" key="3">
    <source>
        <dbReference type="Proteomes" id="UP001172743"/>
    </source>
</evidence>
<name>A0ABT8GPX3_9BACL</name>
<evidence type="ECO:0000313" key="2">
    <source>
        <dbReference type="EMBL" id="MDN4492971.1"/>
    </source>
</evidence>
<dbReference type="EMBL" id="JAUHTQ010000003">
    <property type="protein sequence ID" value="MDN4492971.1"/>
    <property type="molecule type" value="Genomic_DNA"/>
</dbReference>
<accession>A0ABT8GPX3</accession>
<proteinExistence type="predicted"/>
<protein>
    <submittedName>
        <fullName evidence="2">Multidrug transporter</fullName>
    </submittedName>
</protein>